<dbReference type="EMBL" id="JBHTIW010000012">
    <property type="protein sequence ID" value="MFD0921431.1"/>
    <property type="molecule type" value="Genomic_DNA"/>
</dbReference>
<keyword evidence="2" id="KW-0285">Flavoprotein</keyword>
<dbReference type="InterPro" id="IPR001433">
    <property type="entry name" value="OxRdtase_FAD/NAD-bd"/>
</dbReference>
<evidence type="ECO:0000256" key="4">
    <source>
        <dbReference type="ARBA" id="ARBA00022723"/>
    </source>
</evidence>
<comment type="caution">
    <text evidence="11">The sequence shown here is derived from an EMBL/GenBank/DDBJ whole genome shotgun (WGS) entry which is preliminary data.</text>
</comment>
<evidence type="ECO:0000256" key="8">
    <source>
        <dbReference type="ARBA" id="ARBA00023014"/>
    </source>
</evidence>
<comment type="cofactor">
    <cofactor evidence="1">
        <name>FAD</name>
        <dbReference type="ChEBI" id="CHEBI:57692"/>
    </cofactor>
</comment>
<keyword evidence="7" id="KW-0408">Iron</keyword>
<dbReference type="PANTHER" id="PTHR47354:SF8">
    <property type="entry name" value="1,2-PHENYLACETYL-COA EPOXIDASE, SUBUNIT E"/>
    <property type="match status" value="1"/>
</dbReference>
<dbReference type="Gene3D" id="3.40.50.80">
    <property type="entry name" value="Nucleotide-binding domain of ferredoxin-NADP reductase (FNR) module"/>
    <property type="match status" value="1"/>
</dbReference>
<evidence type="ECO:0000256" key="1">
    <source>
        <dbReference type="ARBA" id="ARBA00001974"/>
    </source>
</evidence>
<dbReference type="PRINTS" id="PR00410">
    <property type="entry name" value="PHEHYDRXLASE"/>
</dbReference>
<evidence type="ECO:0000256" key="5">
    <source>
        <dbReference type="ARBA" id="ARBA00022827"/>
    </source>
</evidence>
<protein>
    <recommendedName>
        <fullName evidence="10">Oxidoreductase FAD/NAD(P)-binding domain-containing protein</fullName>
    </recommendedName>
</protein>
<dbReference type="PANTHER" id="PTHR47354">
    <property type="entry name" value="NADH OXIDOREDUCTASE HCR"/>
    <property type="match status" value="1"/>
</dbReference>
<feature type="domain" description="Oxidoreductase FAD/NAD(P)-binding" evidence="10">
    <location>
        <begin position="43"/>
        <end position="146"/>
    </location>
</feature>
<dbReference type="InterPro" id="IPR039261">
    <property type="entry name" value="FNR_nucleotide-bd"/>
</dbReference>
<evidence type="ECO:0000256" key="6">
    <source>
        <dbReference type="ARBA" id="ARBA00023002"/>
    </source>
</evidence>
<keyword evidence="5" id="KW-0274">FAD</keyword>
<dbReference type="Proteomes" id="UP001597018">
    <property type="component" value="Unassembled WGS sequence"/>
</dbReference>
<proteinExistence type="predicted"/>
<keyword evidence="9" id="KW-0812">Transmembrane</keyword>
<organism evidence="11 12">
    <name type="scientific">Saccharopolyspora rosea</name>
    <dbReference type="NCBI Taxonomy" id="524884"/>
    <lineage>
        <taxon>Bacteria</taxon>
        <taxon>Bacillati</taxon>
        <taxon>Actinomycetota</taxon>
        <taxon>Actinomycetes</taxon>
        <taxon>Pseudonocardiales</taxon>
        <taxon>Pseudonocardiaceae</taxon>
        <taxon>Saccharopolyspora</taxon>
    </lineage>
</organism>
<evidence type="ECO:0000256" key="7">
    <source>
        <dbReference type="ARBA" id="ARBA00023004"/>
    </source>
</evidence>
<evidence type="ECO:0000259" key="10">
    <source>
        <dbReference type="Pfam" id="PF00175"/>
    </source>
</evidence>
<dbReference type="SUPFAM" id="SSF52343">
    <property type="entry name" value="Ferredoxin reductase-like, C-terminal NADP-linked domain"/>
    <property type="match status" value="1"/>
</dbReference>
<accession>A0ABW3FXX5</accession>
<keyword evidence="3" id="KW-0001">2Fe-2S</keyword>
<gene>
    <name evidence="11" type="ORF">ACFQ16_16930</name>
</gene>
<dbReference type="Pfam" id="PF00175">
    <property type="entry name" value="NAD_binding_1"/>
    <property type="match status" value="1"/>
</dbReference>
<evidence type="ECO:0000256" key="2">
    <source>
        <dbReference type="ARBA" id="ARBA00022630"/>
    </source>
</evidence>
<evidence type="ECO:0000313" key="12">
    <source>
        <dbReference type="Proteomes" id="UP001597018"/>
    </source>
</evidence>
<keyword evidence="9" id="KW-1133">Transmembrane helix</keyword>
<sequence>MSIKAVGDFTRTVHVLEPGDRAYLDGPHGVFTPDRYEGPGFVLIGGGIGIAPLLSMLRTARDRGDPRPFVLFYANRRFENAAFVQGLDELSGHLHVEVIHVVQDSPADWMGEAGFIDEELLRRRLPTRFERFQHFICGPPPMMDALEDALTDLGVPPDRIHSERLSFIS</sequence>
<evidence type="ECO:0000313" key="11">
    <source>
        <dbReference type="EMBL" id="MFD0921431.1"/>
    </source>
</evidence>
<reference evidence="12" key="1">
    <citation type="journal article" date="2019" name="Int. J. Syst. Evol. Microbiol.">
        <title>The Global Catalogue of Microorganisms (GCM) 10K type strain sequencing project: providing services to taxonomists for standard genome sequencing and annotation.</title>
        <authorList>
            <consortium name="The Broad Institute Genomics Platform"/>
            <consortium name="The Broad Institute Genome Sequencing Center for Infectious Disease"/>
            <person name="Wu L."/>
            <person name="Ma J."/>
        </authorList>
    </citation>
    <scope>NUCLEOTIDE SEQUENCE [LARGE SCALE GENOMIC DNA]</scope>
    <source>
        <strain evidence="12">CCUG 56401</strain>
    </source>
</reference>
<keyword evidence="12" id="KW-1185">Reference proteome</keyword>
<dbReference type="InterPro" id="IPR050415">
    <property type="entry name" value="MRET"/>
</dbReference>
<keyword evidence="9" id="KW-0472">Membrane</keyword>
<evidence type="ECO:0000256" key="9">
    <source>
        <dbReference type="SAM" id="Phobius"/>
    </source>
</evidence>
<evidence type="ECO:0000256" key="3">
    <source>
        <dbReference type="ARBA" id="ARBA00022714"/>
    </source>
</evidence>
<keyword evidence="4" id="KW-0479">Metal-binding</keyword>
<name>A0ABW3FXX5_9PSEU</name>
<keyword evidence="6" id="KW-0560">Oxidoreductase</keyword>
<dbReference type="RefSeq" id="WP_345601019.1">
    <property type="nucleotide sequence ID" value="NZ_BAABLT010000024.1"/>
</dbReference>
<feature type="transmembrane region" description="Helical" evidence="9">
    <location>
        <begin position="40"/>
        <end position="57"/>
    </location>
</feature>
<keyword evidence="8" id="KW-0411">Iron-sulfur</keyword>